<dbReference type="EMBL" id="JADGJH010002131">
    <property type="protein sequence ID" value="KAJ3102981.1"/>
    <property type="molecule type" value="Genomic_DNA"/>
</dbReference>
<feature type="region of interest" description="Disordered" evidence="1">
    <location>
        <begin position="195"/>
        <end position="235"/>
    </location>
</feature>
<dbReference type="CDD" id="cd04301">
    <property type="entry name" value="NAT_SF"/>
    <property type="match status" value="1"/>
</dbReference>
<sequence length="630" mass="71805">MEQTKVQCQCGSCKELFNGDERRILLGDSFYTFTCRACGGGEERFERMALTWLQLVHLVLFHLSAVDKLNVPQQEQRWFAWKDDICAFIDANWDWLCVGRTRSPTWPNTIAKELSTHPLIFLSGKNYGVKSGWALADPSQPPDASIKAQKQLSVPKKKQSLRADSASKNIDGDSPSTDDVKSDFALIPNIEEDHINGPSLQIKSQRRQRKIKDERKIKEEPQSTDPDAIQPPNYISTDAAISNNILSQTTPISTITLPKVVTIMPKGSKSPAKRSYSDNVESTLSAAPESNTFKEPRLRHLTPSESYILIQKCTSSLQISHNPTISRLRRRLLLLQAHKLRQIRRLDLDAIASRSIKDYRPDPEPMERFLDQKLLTRYDLDSDMKPVVVFGKQDMAFERCIAARIENIKKYKITNIPAPFSFQSKILGNPHFAHTLTSQGPWISVYTGNALKPFIWRDSGSIWRAPRFRLLNFIRGLKFNDDINDAADSIPPALSVDYVYFQRIHLEQVNEMLSTQFWPGIDVTEHLNRPDFSVVALYKRIVIGCAFIMPDGYISYIMVRPGWQRAGIARFMLYHLLQTVAPYGKDCTLHVSANNKAMMLYQSFGFKAEEFIIHKSVGMLFFCEDDVDCC</sequence>
<organism evidence="3 4">
    <name type="scientific">Physocladia obscura</name>
    <dbReference type="NCBI Taxonomy" id="109957"/>
    <lineage>
        <taxon>Eukaryota</taxon>
        <taxon>Fungi</taxon>
        <taxon>Fungi incertae sedis</taxon>
        <taxon>Chytridiomycota</taxon>
        <taxon>Chytridiomycota incertae sedis</taxon>
        <taxon>Chytridiomycetes</taxon>
        <taxon>Chytridiales</taxon>
        <taxon>Chytriomycetaceae</taxon>
        <taxon>Physocladia</taxon>
    </lineage>
</organism>
<dbReference type="AlphaFoldDB" id="A0AAD5X9Z7"/>
<dbReference type="PROSITE" id="PS51186">
    <property type="entry name" value="GNAT"/>
    <property type="match status" value="1"/>
</dbReference>
<dbReference type="Gene3D" id="3.40.630.30">
    <property type="match status" value="1"/>
</dbReference>
<feature type="compositionally biased region" description="Basic and acidic residues" evidence="1">
    <location>
        <begin position="211"/>
        <end position="221"/>
    </location>
</feature>
<dbReference type="InterPro" id="IPR016181">
    <property type="entry name" value="Acyl_CoA_acyltransferase"/>
</dbReference>
<gene>
    <name evidence="3" type="primary">CSRP2BP</name>
    <name evidence="3" type="ORF">HK100_004280</name>
</gene>
<dbReference type="Pfam" id="PF13673">
    <property type="entry name" value="Acetyltransf_10"/>
    <property type="match status" value="1"/>
</dbReference>
<dbReference type="GO" id="GO:0016747">
    <property type="term" value="F:acyltransferase activity, transferring groups other than amino-acyl groups"/>
    <property type="evidence" value="ECO:0007669"/>
    <property type="project" value="InterPro"/>
</dbReference>
<evidence type="ECO:0000313" key="4">
    <source>
        <dbReference type="Proteomes" id="UP001211907"/>
    </source>
</evidence>
<dbReference type="SUPFAM" id="SSF55729">
    <property type="entry name" value="Acyl-CoA N-acyltransferases (Nat)"/>
    <property type="match status" value="1"/>
</dbReference>
<feature type="region of interest" description="Disordered" evidence="1">
    <location>
        <begin position="138"/>
        <end position="181"/>
    </location>
</feature>
<protein>
    <submittedName>
        <fullName evidence="3">Cysteine-rich protein 2-binding protein</fullName>
    </submittedName>
</protein>
<feature type="domain" description="N-acetyltransferase" evidence="2">
    <location>
        <begin position="496"/>
        <end position="624"/>
    </location>
</feature>
<keyword evidence="4" id="KW-1185">Reference proteome</keyword>
<name>A0AAD5X9Z7_9FUNG</name>
<evidence type="ECO:0000313" key="3">
    <source>
        <dbReference type="EMBL" id="KAJ3102981.1"/>
    </source>
</evidence>
<accession>A0AAD5X9Z7</accession>
<proteinExistence type="predicted"/>
<evidence type="ECO:0000259" key="2">
    <source>
        <dbReference type="PROSITE" id="PS51186"/>
    </source>
</evidence>
<dbReference type="InterPro" id="IPR000182">
    <property type="entry name" value="GNAT_dom"/>
</dbReference>
<dbReference type="Proteomes" id="UP001211907">
    <property type="component" value="Unassembled WGS sequence"/>
</dbReference>
<reference evidence="3" key="1">
    <citation type="submission" date="2020-05" db="EMBL/GenBank/DDBJ databases">
        <title>Phylogenomic resolution of chytrid fungi.</title>
        <authorList>
            <person name="Stajich J.E."/>
            <person name="Amses K."/>
            <person name="Simmons R."/>
            <person name="Seto K."/>
            <person name="Myers J."/>
            <person name="Bonds A."/>
            <person name="Quandt C.A."/>
            <person name="Barry K."/>
            <person name="Liu P."/>
            <person name="Grigoriev I."/>
            <person name="Longcore J.E."/>
            <person name="James T.Y."/>
        </authorList>
    </citation>
    <scope>NUCLEOTIDE SEQUENCE</scope>
    <source>
        <strain evidence="3">JEL0513</strain>
    </source>
</reference>
<dbReference type="Gene3D" id="3.90.980.20">
    <property type="match status" value="1"/>
</dbReference>
<feature type="region of interest" description="Disordered" evidence="1">
    <location>
        <begin position="266"/>
        <end position="288"/>
    </location>
</feature>
<comment type="caution">
    <text evidence="3">The sequence shown here is derived from an EMBL/GenBank/DDBJ whole genome shotgun (WGS) entry which is preliminary data.</text>
</comment>
<evidence type="ECO:0000256" key="1">
    <source>
        <dbReference type="SAM" id="MobiDB-lite"/>
    </source>
</evidence>
<feature type="compositionally biased region" description="Polar residues" evidence="1">
    <location>
        <begin position="277"/>
        <end position="288"/>
    </location>
</feature>